<keyword evidence="2" id="KW-1185">Reference proteome</keyword>
<protein>
    <submittedName>
        <fullName evidence="1">Uncharacterized protein</fullName>
    </submittedName>
</protein>
<dbReference type="Proteomes" id="UP001165960">
    <property type="component" value="Unassembled WGS sequence"/>
</dbReference>
<evidence type="ECO:0000313" key="1">
    <source>
        <dbReference type="EMBL" id="KAJ9050517.1"/>
    </source>
</evidence>
<sequence>MGARVSSPFSPWGENRLSHAYLLRQPQSLFPSPFFLPSLLAPFKDAFDATLSCVLPPHSCHNLTFETMVDLVKIDAPMYPLSELEDKVLGVWLDNMLAKG</sequence>
<reference evidence="1" key="1">
    <citation type="submission" date="2022-04" db="EMBL/GenBank/DDBJ databases">
        <title>Genome of the entomopathogenic fungus Entomophthora muscae.</title>
        <authorList>
            <person name="Elya C."/>
            <person name="Lovett B.R."/>
            <person name="Lee E."/>
            <person name="Macias A.M."/>
            <person name="Hajek A.E."/>
            <person name="De Bivort B.L."/>
            <person name="Kasson M.T."/>
            <person name="De Fine Licht H.H."/>
            <person name="Stajich J.E."/>
        </authorList>
    </citation>
    <scope>NUCLEOTIDE SEQUENCE</scope>
    <source>
        <strain evidence="1">Berkeley</strain>
    </source>
</reference>
<organism evidence="1 2">
    <name type="scientific">Entomophthora muscae</name>
    <dbReference type="NCBI Taxonomy" id="34485"/>
    <lineage>
        <taxon>Eukaryota</taxon>
        <taxon>Fungi</taxon>
        <taxon>Fungi incertae sedis</taxon>
        <taxon>Zoopagomycota</taxon>
        <taxon>Entomophthoromycotina</taxon>
        <taxon>Entomophthoromycetes</taxon>
        <taxon>Entomophthorales</taxon>
        <taxon>Entomophthoraceae</taxon>
        <taxon>Entomophthora</taxon>
    </lineage>
</organism>
<gene>
    <name evidence="1" type="ORF">DSO57_1013756</name>
</gene>
<name>A0ACC2RKF4_9FUNG</name>
<dbReference type="EMBL" id="QTSX02007151">
    <property type="protein sequence ID" value="KAJ9050517.1"/>
    <property type="molecule type" value="Genomic_DNA"/>
</dbReference>
<proteinExistence type="predicted"/>
<accession>A0ACC2RKF4</accession>
<evidence type="ECO:0000313" key="2">
    <source>
        <dbReference type="Proteomes" id="UP001165960"/>
    </source>
</evidence>
<comment type="caution">
    <text evidence="1">The sequence shown here is derived from an EMBL/GenBank/DDBJ whole genome shotgun (WGS) entry which is preliminary data.</text>
</comment>